<dbReference type="Proteomes" id="UP000299102">
    <property type="component" value="Unassembled WGS sequence"/>
</dbReference>
<gene>
    <name evidence="1" type="ORF">EVAR_100119_1</name>
</gene>
<name>A0A4C2AA28_EUMVA</name>
<proteinExistence type="predicted"/>
<dbReference type="EMBL" id="BGZK01002951">
    <property type="protein sequence ID" value="GBP97536.1"/>
    <property type="molecule type" value="Genomic_DNA"/>
</dbReference>
<sequence>MRVAGGAPLHAGFAYPIARVGGRPEGLWGCQKMSAATEPQWLGQHPSSPPPSSVLASETMRYVTVGLFFCSGFSAMSSDEERGVGRLEVHY</sequence>
<dbReference type="AlphaFoldDB" id="A0A4C2AA28"/>
<organism evidence="1 2">
    <name type="scientific">Eumeta variegata</name>
    <name type="common">Bagworm moth</name>
    <name type="synonym">Eumeta japonica</name>
    <dbReference type="NCBI Taxonomy" id="151549"/>
    <lineage>
        <taxon>Eukaryota</taxon>
        <taxon>Metazoa</taxon>
        <taxon>Ecdysozoa</taxon>
        <taxon>Arthropoda</taxon>
        <taxon>Hexapoda</taxon>
        <taxon>Insecta</taxon>
        <taxon>Pterygota</taxon>
        <taxon>Neoptera</taxon>
        <taxon>Endopterygota</taxon>
        <taxon>Lepidoptera</taxon>
        <taxon>Glossata</taxon>
        <taxon>Ditrysia</taxon>
        <taxon>Tineoidea</taxon>
        <taxon>Psychidae</taxon>
        <taxon>Oiketicinae</taxon>
        <taxon>Eumeta</taxon>
    </lineage>
</organism>
<evidence type="ECO:0000313" key="1">
    <source>
        <dbReference type="EMBL" id="GBP97536.1"/>
    </source>
</evidence>
<reference evidence="1 2" key="1">
    <citation type="journal article" date="2019" name="Commun. Biol.">
        <title>The bagworm genome reveals a unique fibroin gene that provides high tensile strength.</title>
        <authorList>
            <person name="Kono N."/>
            <person name="Nakamura H."/>
            <person name="Ohtoshi R."/>
            <person name="Tomita M."/>
            <person name="Numata K."/>
            <person name="Arakawa K."/>
        </authorList>
    </citation>
    <scope>NUCLEOTIDE SEQUENCE [LARGE SCALE GENOMIC DNA]</scope>
</reference>
<keyword evidence="2" id="KW-1185">Reference proteome</keyword>
<comment type="caution">
    <text evidence="1">The sequence shown here is derived from an EMBL/GenBank/DDBJ whole genome shotgun (WGS) entry which is preliminary data.</text>
</comment>
<evidence type="ECO:0000313" key="2">
    <source>
        <dbReference type="Proteomes" id="UP000299102"/>
    </source>
</evidence>
<accession>A0A4C2AA28</accession>
<protein>
    <submittedName>
        <fullName evidence="1">Uncharacterized protein</fullName>
    </submittedName>
</protein>